<name>A0A2P8GZC5_9MICO</name>
<dbReference type="Gene3D" id="3.40.50.11440">
    <property type="match status" value="1"/>
</dbReference>
<organism evidence="2 4">
    <name type="scientific">Labedella gwakjiensis</name>
    <dbReference type="NCBI Taxonomy" id="390269"/>
    <lineage>
        <taxon>Bacteria</taxon>
        <taxon>Bacillati</taxon>
        <taxon>Actinomycetota</taxon>
        <taxon>Actinomycetes</taxon>
        <taxon>Micrococcales</taxon>
        <taxon>Microbacteriaceae</taxon>
        <taxon>Labedella</taxon>
    </lineage>
</organism>
<dbReference type="Gene3D" id="3.90.226.30">
    <property type="match status" value="1"/>
</dbReference>
<evidence type="ECO:0000313" key="5">
    <source>
        <dbReference type="Proteomes" id="UP000268291"/>
    </source>
</evidence>
<keyword evidence="5" id="KW-1185">Reference proteome</keyword>
<dbReference type="Proteomes" id="UP000241203">
    <property type="component" value="Unassembled WGS sequence"/>
</dbReference>
<reference evidence="2 4" key="1">
    <citation type="submission" date="2018-03" db="EMBL/GenBank/DDBJ databases">
        <title>Genomic Encyclopedia of Archaeal and Bacterial Type Strains, Phase II (KMG-II): from individual species to whole genera.</title>
        <authorList>
            <person name="Goeker M."/>
        </authorList>
    </citation>
    <scope>NUCLEOTIDE SEQUENCE [LARGE SCALE GENOMIC DNA]</scope>
    <source>
        <strain evidence="2 4">DSM 21548</strain>
    </source>
</reference>
<evidence type="ECO:0000313" key="3">
    <source>
        <dbReference type="EMBL" id="RUQ86268.1"/>
    </source>
</evidence>
<feature type="domain" description="LarA-like N-terminal" evidence="1">
    <location>
        <begin position="43"/>
        <end position="210"/>
    </location>
</feature>
<proteinExistence type="predicted"/>
<sequence length="517" mass="54775">MTRPGYVLTVDADTPPLVVFRGGSVRLERLPSGAEVVYPADAEPALRSLSAELDRVLSSPEGSEPLDSLLVAGTVLTVVVDDLSQPVTATSGADVRQRIVERVLEMAARAGVDDVRVLAATGLRRRLTSHELLSTLGERVFRSFDAGSLTSHDAEDAEGMTTVGELPDGSPLEIASRLVESDLVVAVRLATAVGDEGSPSIVPSFASAATARALTPVPGTDRITAEQRDDALAPFVDTLGDRTRVFTIAATLADAPIKSVSAFLGKREREWTLLDRVRSRAVRTAAAVLPEAVRPVRFPGIGHVVTSVRAGAPSAVHASMDAFLRTARLANRPVGADIALFGLPDTGYGTSGAPLDPVSVATLGLGQVFDGVSAEPVVKRGGVLILSHPLTPTFHPIHHAGYVDFFADVLRSSTDASVIAEEFEEGFARDDWYRHLYRTSSAHHALHPFHAWYATAAARDHLSDVIVVGGDRETASRLGFRAATTLDDALDMAGYRQDGETSLTFVHGTPVRPAALA</sequence>
<dbReference type="Proteomes" id="UP000268291">
    <property type="component" value="Unassembled WGS sequence"/>
</dbReference>
<dbReference type="InterPro" id="IPR043166">
    <property type="entry name" value="LarA-like_C"/>
</dbReference>
<comment type="caution">
    <text evidence="2">The sequence shown here is derived from an EMBL/GenBank/DDBJ whole genome shotgun (WGS) entry which is preliminary data.</text>
</comment>
<gene>
    <name evidence="2" type="ORF">CLV49_2946</name>
    <name evidence="3" type="ORF">ELQ93_04520</name>
</gene>
<reference evidence="3 5" key="2">
    <citation type="submission" date="2018-12" db="EMBL/GenBank/DDBJ databases">
        <authorList>
            <person name="hu s."/>
            <person name="Xu Y."/>
            <person name="Xu B."/>
            <person name="Li F."/>
        </authorList>
    </citation>
    <scope>NUCLEOTIDE SEQUENCE [LARGE SCALE GENOMIC DNA]</scope>
    <source>
        <strain evidence="3 5">KSW2-17</strain>
    </source>
</reference>
<dbReference type="EMBL" id="PYAU01000001">
    <property type="protein sequence ID" value="PSL39312.1"/>
    <property type="molecule type" value="Genomic_DNA"/>
</dbReference>
<dbReference type="EMBL" id="RZGY01000001">
    <property type="protein sequence ID" value="RUQ86268.1"/>
    <property type="molecule type" value="Genomic_DNA"/>
</dbReference>
<protein>
    <submittedName>
        <fullName evidence="3">DUF2088 domain-containing protein</fullName>
    </submittedName>
    <submittedName>
        <fullName evidence="2">Uncharacterized protein DUF2088</fullName>
    </submittedName>
</protein>
<dbReference type="AlphaFoldDB" id="A0A2P8GZC5"/>
<accession>A0A2P8GZC5</accession>
<dbReference type="InterPro" id="IPR018657">
    <property type="entry name" value="LarA-like_N"/>
</dbReference>
<dbReference type="GO" id="GO:0050043">
    <property type="term" value="F:lactate racemase activity"/>
    <property type="evidence" value="ECO:0007669"/>
    <property type="project" value="InterPro"/>
</dbReference>
<evidence type="ECO:0000313" key="2">
    <source>
        <dbReference type="EMBL" id="PSL39312.1"/>
    </source>
</evidence>
<dbReference type="OrthoDB" id="9770545at2"/>
<dbReference type="Pfam" id="PF09861">
    <property type="entry name" value="Lar_N"/>
    <property type="match status" value="1"/>
</dbReference>
<evidence type="ECO:0000259" key="1">
    <source>
        <dbReference type="Pfam" id="PF09861"/>
    </source>
</evidence>
<evidence type="ECO:0000313" key="4">
    <source>
        <dbReference type="Proteomes" id="UP000241203"/>
    </source>
</evidence>
<dbReference type="RefSeq" id="WP_106564195.1">
    <property type="nucleotide sequence ID" value="NZ_PYAU01000001.1"/>
</dbReference>